<dbReference type="Pfam" id="PF01421">
    <property type="entry name" value="Reprolysin"/>
    <property type="match status" value="1"/>
</dbReference>
<evidence type="ECO:0000256" key="3">
    <source>
        <dbReference type="ARBA" id="ARBA00022670"/>
    </source>
</evidence>
<dbReference type="SUPFAM" id="SSF82895">
    <property type="entry name" value="TSP-1 type 1 repeat"/>
    <property type="match status" value="7"/>
</dbReference>
<organism evidence="19 20">
    <name type="scientific">Henosepilachna vigintioctopunctata</name>
    <dbReference type="NCBI Taxonomy" id="420089"/>
    <lineage>
        <taxon>Eukaryota</taxon>
        <taxon>Metazoa</taxon>
        <taxon>Ecdysozoa</taxon>
        <taxon>Arthropoda</taxon>
        <taxon>Hexapoda</taxon>
        <taxon>Insecta</taxon>
        <taxon>Pterygota</taxon>
        <taxon>Neoptera</taxon>
        <taxon>Endopterygota</taxon>
        <taxon>Coleoptera</taxon>
        <taxon>Polyphaga</taxon>
        <taxon>Cucujiformia</taxon>
        <taxon>Coccinelloidea</taxon>
        <taxon>Coccinellidae</taxon>
        <taxon>Epilachninae</taxon>
        <taxon>Epilachnini</taxon>
        <taxon>Henosepilachna</taxon>
    </lineage>
</organism>
<feature type="disulfide bond" evidence="14">
    <location>
        <begin position="193"/>
        <end position="277"/>
    </location>
</feature>
<dbReference type="Proteomes" id="UP001431783">
    <property type="component" value="Unassembled WGS sequence"/>
</dbReference>
<dbReference type="GO" id="GO:0005576">
    <property type="term" value="C:extracellular region"/>
    <property type="evidence" value="ECO:0007669"/>
    <property type="project" value="UniProtKB-SubCell"/>
</dbReference>
<dbReference type="GO" id="GO:0030198">
    <property type="term" value="P:extracellular matrix organization"/>
    <property type="evidence" value="ECO:0007669"/>
    <property type="project" value="InterPro"/>
</dbReference>
<dbReference type="GO" id="GO:0004222">
    <property type="term" value="F:metalloendopeptidase activity"/>
    <property type="evidence" value="ECO:0007669"/>
    <property type="project" value="InterPro"/>
</dbReference>
<dbReference type="SMART" id="SM00209">
    <property type="entry name" value="TSP1"/>
    <property type="match status" value="9"/>
</dbReference>
<feature type="compositionally biased region" description="Low complexity" evidence="16">
    <location>
        <begin position="31"/>
        <end position="45"/>
    </location>
</feature>
<sequence>MSDEEITNQVQEEYPIALDLHNPIHNTLKRNTATTSSTNSANTSSEGVHTRKKRYANGNFDSEDEDDFEENRPSEYFIKVLVVADRSMLDFYKTKEELNHYILTLMSQTTRLFKDPSIGNAISVSVIEIKILEKQVFEVSDSQETLAKFCKWREKYTVHTNHDVALLLTRHDFCKYKDQECVTVGVARVGAMCTASSCAVAVDKGLPTTYTIAHEIGHALNMPHDVDDKGRCANLNKGESEKYIMTPSLEKDIKPWMWSPCSKYFVTEFLGSKRSRCLLKRPTTNFISTEVANIPPGEKYEVKKQCEFEFGEGKDHCLYENEPPCLHLWCTANPNEGCSTHHMPWAEGTYCGPEKWCHNGECITFKENDLKPVPGGWGLWSEWGECSRTCGGGIKMSQRQCDNPVPENGGDYCFGQSIRYASCNTEACPDNTDFRAVQCAAFDGNNIDMKNLPKDIKWLPKYGLEKEDQCKLYCRPQHSNAYYMLKSKVLDGTKCGFNSFGICVDGKCRSGGCDNKLQSKMELDDCGICGGDNSQCEEISGSYNITATSAGYNSIMKFPKGSSSLDIKQRDRKDEKFRSYLSLVDGDTKKYILNGNNVITEQQKDIIFGGSVIKYSGSKSLVERITTAKNEILTKDLILNILTIDSRSPPPDVTYRYIISKANAPSYLWYTSQIRNLKKPKVRPPRYSWMLYQKEWSKCNSICSGFQFMKPVCIELGNNEQVVEDYYCASKETHGIIQKKECNNHCRLIWNPIKRGDCSVTCGTGIRTVSYNCMKIDNEREKYGFLQIITADTYGDVVDDVYCNVLPTPEYTEPCTGSCHVRWHYSDWSQCSQTCGGGIQTRTARCVHTLNGVPLEAEDCKELSKITQRECKNNKCPEWFAFEWSQCSAQCGEGYKSRTVRCRVGDDYYKEHFCDQRTKPKDRMHCEMKPCVGWSSGEWSICSATCGNGIQIREVYCQSRDDYSVMDLEKCSDLLKPNSTKICHMRKCSHYTKISEPRYSFPEDLTNNSVQIDFRSVEGKWMTGSWTPCSKSCGGGYSSRRVTCKGGYPGRSCDIHHKPVTRTNCNTFRCPQWKTGGWSQCDENCEKHRLVICQNDTGTTTSEFQCSSKDKPNKSAKCRLSQCPHLTNTVPRQYFDSVEDNSGRYRWKVGKWKECSAKCGNGFKTRNVTCHKVYPGGLIDPNPMPALRYNRYRRNYCEMFRKPLDTSRCKESNCSDDYVWRPARWSECSQKCGRKGRQTRKLLCVNSSTGVPVNRRLCPRNFKPKRKRKCNQWKCAHNSCMHVKYTLRTRENKDYLLDLNGKRAIVYCFKMDTPEPEEYISLMSDHQNYAEIYDKRLVNRNSCPYNGERNDDCDCVSVGPERSGLTKFYKIRLNITTMRIIGEDFTFSSQVRGKRIPYGTAGDCYSNAEGCGQGRFSIDLIGTSFKLSNEVTWIGATTKIHKTDKSAMGKCGGYCGDCVPDPNTGLQVEVT</sequence>
<dbReference type="FunFam" id="2.20.100.10:FF:000006">
    <property type="entry name" value="A disintegrin and metalloproteinase with thrombospondin motifs 1"/>
    <property type="match status" value="1"/>
</dbReference>
<feature type="binding site" evidence="13 15">
    <location>
        <position position="214"/>
    </location>
    <ligand>
        <name>Zn(2+)</name>
        <dbReference type="ChEBI" id="CHEBI:29105"/>
        <note>catalytic</note>
    </ligand>
</feature>
<dbReference type="InterPro" id="IPR010294">
    <property type="entry name" value="ADAMTS_spacer1"/>
</dbReference>
<dbReference type="PANTHER" id="PTHR13723">
    <property type="entry name" value="ADAMTS A DISINTEGRIN AND METALLOPROTEASE WITH THROMBOSPONDIN MOTIFS PROTEASE"/>
    <property type="match status" value="1"/>
</dbReference>
<feature type="binding site" evidence="13">
    <location>
        <position position="163"/>
    </location>
    <ligand>
        <name>Ca(2+)</name>
        <dbReference type="ChEBI" id="CHEBI:29108"/>
        <label>1</label>
    </ligand>
</feature>
<feature type="active site" evidence="12 15">
    <location>
        <position position="215"/>
    </location>
</feature>
<keyword evidence="5" id="KW-0732">Signal</keyword>
<dbReference type="PROSITE" id="PS50092">
    <property type="entry name" value="TSP1"/>
    <property type="match status" value="7"/>
</dbReference>
<feature type="domain" description="Peptidase M12B" evidence="17">
    <location>
        <begin position="76"/>
        <end position="282"/>
    </location>
</feature>
<evidence type="ECO:0000259" key="17">
    <source>
        <dbReference type="PROSITE" id="PS50215"/>
    </source>
</evidence>
<feature type="disulfide bond" evidence="14">
    <location>
        <begin position="325"/>
        <end position="357"/>
    </location>
</feature>
<proteinExistence type="predicted"/>
<evidence type="ECO:0008006" key="21">
    <source>
        <dbReference type="Google" id="ProtNLM"/>
    </source>
</evidence>
<evidence type="ECO:0000256" key="11">
    <source>
        <dbReference type="ARBA" id="ARBA00023180"/>
    </source>
</evidence>
<feature type="disulfide bond" evidence="14">
    <location>
        <begin position="150"/>
        <end position="198"/>
    </location>
</feature>
<dbReference type="InterPro" id="IPR024079">
    <property type="entry name" value="MetalloPept_cat_dom_sf"/>
</dbReference>
<feature type="disulfide bond" evidence="14">
    <location>
        <begin position="174"/>
        <end position="181"/>
    </location>
</feature>
<dbReference type="Pfam" id="PF19236">
    <property type="entry name" value="ADAMTS_CR_3"/>
    <property type="match status" value="1"/>
</dbReference>
<dbReference type="InterPro" id="IPR001590">
    <property type="entry name" value="Peptidase_M12B"/>
</dbReference>
<evidence type="ECO:0000256" key="2">
    <source>
        <dbReference type="ARBA" id="ARBA00022525"/>
    </source>
</evidence>
<feature type="disulfide bond" evidence="14">
    <location>
        <begin position="232"/>
        <end position="261"/>
    </location>
</feature>
<gene>
    <name evidence="19" type="ORF">WA026_016725</name>
</gene>
<dbReference type="InterPro" id="IPR036383">
    <property type="entry name" value="TSP1_rpt_sf"/>
</dbReference>
<evidence type="ECO:0000259" key="18">
    <source>
        <dbReference type="PROSITE" id="PS51046"/>
    </source>
</evidence>
<evidence type="ECO:0000313" key="20">
    <source>
        <dbReference type="Proteomes" id="UP001431783"/>
    </source>
</evidence>
<keyword evidence="20" id="KW-1185">Reference proteome</keyword>
<keyword evidence="4 13" id="KW-0479">Metal-binding</keyword>
<evidence type="ECO:0000256" key="9">
    <source>
        <dbReference type="ARBA" id="ARBA00023049"/>
    </source>
</evidence>
<dbReference type="PROSITE" id="PS50215">
    <property type="entry name" value="ADAM_MEPRO"/>
    <property type="match status" value="1"/>
</dbReference>
<keyword evidence="6" id="KW-0677">Repeat</keyword>
<keyword evidence="2" id="KW-0964">Secreted</keyword>
<feature type="disulfide bond" evidence="14">
    <location>
        <begin position="390"/>
        <end position="428"/>
    </location>
</feature>
<evidence type="ECO:0000256" key="7">
    <source>
        <dbReference type="ARBA" id="ARBA00022801"/>
    </source>
</evidence>
<dbReference type="InterPro" id="IPR012314">
    <property type="entry name" value="Pept_M12B_GON-ADAMTSs"/>
</dbReference>
<evidence type="ECO:0000313" key="19">
    <source>
        <dbReference type="EMBL" id="KAK9886442.1"/>
    </source>
</evidence>
<evidence type="ECO:0000256" key="5">
    <source>
        <dbReference type="ARBA" id="ARBA00022729"/>
    </source>
</evidence>
<dbReference type="Gene3D" id="2.60.120.830">
    <property type="match status" value="1"/>
</dbReference>
<dbReference type="FunFam" id="2.20.100.10:FF:000005">
    <property type="entry name" value="ADAM metallopeptidase with thrombospondin type 1 motif 9"/>
    <property type="match status" value="1"/>
</dbReference>
<dbReference type="Pfam" id="PF17771">
    <property type="entry name" value="ADAMTS_CR_2"/>
    <property type="match status" value="1"/>
</dbReference>
<comment type="caution">
    <text evidence="15">Lacks conserved residue(s) required for the propagation of feature annotation.</text>
</comment>
<dbReference type="Gene3D" id="3.40.390.10">
    <property type="entry name" value="Collagenase (Catalytic Domain)"/>
    <property type="match status" value="1"/>
</dbReference>
<evidence type="ECO:0000256" key="4">
    <source>
        <dbReference type="ARBA" id="ARBA00022723"/>
    </source>
</evidence>
<feature type="domain" description="GON" evidence="18">
    <location>
        <begin position="1276"/>
        <end position="1471"/>
    </location>
</feature>
<evidence type="ECO:0000256" key="8">
    <source>
        <dbReference type="ARBA" id="ARBA00022833"/>
    </source>
</evidence>
<evidence type="ECO:0000256" key="13">
    <source>
        <dbReference type="PIRSR" id="PIRSR613273-2"/>
    </source>
</evidence>
<feature type="binding site" evidence="13 15">
    <location>
        <position position="218"/>
    </location>
    <ligand>
        <name>Zn(2+)</name>
        <dbReference type="ChEBI" id="CHEBI:29105"/>
        <note>catalytic</note>
    </ligand>
</feature>
<evidence type="ECO:0000256" key="6">
    <source>
        <dbReference type="ARBA" id="ARBA00022737"/>
    </source>
</evidence>
<feature type="binding site" evidence="13 15">
    <location>
        <position position="224"/>
    </location>
    <ligand>
        <name>Zn(2+)</name>
        <dbReference type="ChEBI" id="CHEBI:29105"/>
        <note>catalytic</note>
    </ligand>
</feature>
<keyword evidence="13" id="KW-0106">Calcium</keyword>
<feature type="binding site" evidence="13">
    <location>
        <position position="277"/>
    </location>
    <ligand>
        <name>Ca(2+)</name>
        <dbReference type="ChEBI" id="CHEBI:29108"/>
        <label>1</label>
    </ligand>
</feature>
<evidence type="ECO:0000256" key="12">
    <source>
        <dbReference type="PIRSR" id="PIRSR613273-1"/>
    </source>
</evidence>
<dbReference type="Gene3D" id="3.40.1620.60">
    <property type="match status" value="2"/>
</dbReference>
<dbReference type="InterPro" id="IPR041645">
    <property type="entry name" value="ADAMTS_CR_2"/>
</dbReference>
<keyword evidence="10 14" id="KW-1015">Disulfide bond</keyword>
<keyword evidence="8 13" id="KW-0862">Zinc</keyword>
<dbReference type="InterPro" id="IPR013273">
    <property type="entry name" value="ADAMTS/ADAMTS-like"/>
</dbReference>
<dbReference type="Pfam" id="PF05986">
    <property type="entry name" value="ADAMTS_spacer1"/>
    <property type="match status" value="1"/>
</dbReference>
<reference evidence="19 20" key="1">
    <citation type="submission" date="2023-03" db="EMBL/GenBank/DDBJ databases">
        <title>Genome insight into feeding habits of ladybird beetles.</title>
        <authorList>
            <person name="Li H.-S."/>
            <person name="Huang Y.-H."/>
            <person name="Pang H."/>
        </authorList>
    </citation>
    <scope>NUCLEOTIDE SEQUENCE [LARGE SCALE GENOMIC DNA]</scope>
    <source>
        <strain evidence="19">SYSU_2023b</strain>
        <tissue evidence="19">Whole body</tissue>
    </source>
</reference>
<comment type="subcellular location">
    <subcellularLocation>
        <location evidence="1">Secreted</location>
    </subcellularLocation>
</comment>
<feature type="disulfide bond" evidence="14">
    <location>
        <begin position="386"/>
        <end position="423"/>
    </location>
</feature>
<comment type="cofactor">
    <cofactor evidence="13">
        <name>Zn(2+)</name>
        <dbReference type="ChEBI" id="CHEBI:29105"/>
    </cofactor>
    <text evidence="13">Binds 1 zinc ion per subunit.</text>
</comment>
<keyword evidence="9" id="KW-0482">Metalloprotease</keyword>
<dbReference type="GO" id="GO:0008270">
    <property type="term" value="F:zinc ion binding"/>
    <property type="evidence" value="ECO:0007669"/>
    <property type="project" value="InterPro"/>
</dbReference>
<keyword evidence="3" id="KW-0645">Protease</keyword>
<keyword evidence="11" id="KW-0325">Glycoprotein</keyword>
<accession>A0AAW1V2D5</accession>
<dbReference type="GO" id="GO:0006508">
    <property type="term" value="P:proteolysis"/>
    <property type="evidence" value="ECO:0007669"/>
    <property type="project" value="UniProtKB-KW"/>
</dbReference>
<dbReference type="InterPro" id="IPR045371">
    <property type="entry name" value="ADAMTS_CR_3"/>
</dbReference>
<evidence type="ECO:0000256" key="16">
    <source>
        <dbReference type="SAM" id="MobiDB-lite"/>
    </source>
</evidence>
<dbReference type="EMBL" id="JARQZJ010000100">
    <property type="protein sequence ID" value="KAK9886442.1"/>
    <property type="molecule type" value="Genomic_DNA"/>
</dbReference>
<dbReference type="InterPro" id="IPR050439">
    <property type="entry name" value="ADAMTS_ADAMTS-like"/>
</dbReference>
<dbReference type="Pfam" id="PF19030">
    <property type="entry name" value="TSP1_ADAMTS"/>
    <property type="match status" value="7"/>
</dbReference>
<dbReference type="PANTHER" id="PTHR13723:SF278">
    <property type="entry name" value="ADAM METALLOPEPTIDASE WITH THROMBOSPONDIN TYPE 1 MOTIF A, ISOFORM B"/>
    <property type="match status" value="1"/>
</dbReference>
<feature type="disulfide bond" evidence="14">
    <location>
        <begin position="317"/>
        <end position="338"/>
    </location>
</feature>
<dbReference type="PRINTS" id="PR01857">
    <property type="entry name" value="ADAMTSFAMILY"/>
</dbReference>
<evidence type="ECO:0000256" key="15">
    <source>
        <dbReference type="PROSITE-ProRule" id="PRU00276"/>
    </source>
</evidence>
<feature type="disulfide bond" evidence="14">
    <location>
        <begin position="351"/>
        <end position="362"/>
    </location>
</feature>
<comment type="caution">
    <text evidence="19">The sequence shown here is derived from an EMBL/GenBank/DDBJ whole genome shotgun (WGS) entry which is preliminary data.</text>
</comment>
<feature type="disulfide bond" evidence="14">
    <location>
        <begin position="306"/>
        <end position="330"/>
    </location>
</feature>
<feature type="region of interest" description="Disordered" evidence="16">
    <location>
        <begin position="31"/>
        <end position="68"/>
    </location>
</feature>
<feature type="disulfide bond" evidence="14">
    <location>
        <begin position="401"/>
        <end position="413"/>
    </location>
</feature>
<dbReference type="PROSITE" id="PS51046">
    <property type="entry name" value="GON"/>
    <property type="match status" value="1"/>
</dbReference>
<evidence type="ECO:0000256" key="14">
    <source>
        <dbReference type="PIRSR" id="PIRSR613273-3"/>
    </source>
</evidence>
<keyword evidence="7" id="KW-0378">Hydrolase</keyword>
<evidence type="ECO:0000256" key="1">
    <source>
        <dbReference type="ARBA" id="ARBA00004613"/>
    </source>
</evidence>
<evidence type="ECO:0000256" key="10">
    <source>
        <dbReference type="ARBA" id="ARBA00023157"/>
    </source>
</evidence>
<dbReference type="Pfam" id="PF08685">
    <property type="entry name" value="GON"/>
    <property type="match status" value="1"/>
</dbReference>
<dbReference type="SUPFAM" id="SSF55486">
    <property type="entry name" value="Metalloproteases ('zincins'), catalytic domain"/>
    <property type="match status" value="1"/>
</dbReference>
<name>A0AAW1V2D5_9CUCU</name>
<dbReference type="InterPro" id="IPR000884">
    <property type="entry name" value="TSP1_rpt"/>
</dbReference>
<dbReference type="Gene3D" id="2.20.100.10">
    <property type="entry name" value="Thrombospondin type-1 (TSP1) repeat"/>
    <property type="match status" value="7"/>
</dbReference>
<dbReference type="Pfam" id="PF00090">
    <property type="entry name" value="TSP_1"/>
    <property type="match status" value="1"/>
</dbReference>
<protein>
    <recommendedName>
        <fullName evidence="21">A disintegrin and metalloproteinase with thrombospondin motifs 9</fullName>
    </recommendedName>
</protein>